<keyword evidence="16" id="KW-1185">Reference proteome</keyword>
<dbReference type="RefSeq" id="WP_009206062.1">
    <property type="nucleotide sequence ID" value="NC_022357.1"/>
</dbReference>
<keyword evidence="11 12" id="KW-0472">Membrane</keyword>
<dbReference type="AlphaFoldDB" id="K6V474"/>
<feature type="domain" description="Cytochrome b561 bacterial/Ni-hydrogenase" evidence="13">
    <location>
        <begin position="9"/>
        <end position="195"/>
    </location>
</feature>
<feature type="transmembrane region" description="Helical" evidence="12">
    <location>
        <begin position="117"/>
        <end position="138"/>
    </location>
</feature>
<evidence type="ECO:0000256" key="10">
    <source>
        <dbReference type="ARBA" id="ARBA00023004"/>
    </source>
</evidence>
<keyword evidence="6 12" id="KW-0812">Transmembrane</keyword>
<keyword evidence="8" id="KW-0249">Electron transport</keyword>
<comment type="similarity">
    <text evidence="2">Belongs to the HupC/HyaC/HydC family.</text>
</comment>
<feature type="transmembrane region" description="Helical" evidence="12">
    <location>
        <begin position="15"/>
        <end position="32"/>
    </location>
</feature>
<keyword evidence="3" id="KW-0813">Transport</keyword>
<dbReference type="GO" id="GO:0020037">
    <property type="term" value="F:heme binding"/>
    <property type="evidence" value="ECO:0007669"/>
    <property type="project" value="TreeGrafter"/>
</dbReference>
<gene>
    <name evidence="14" type="ORF">SCD_n01150</name>
    <name evidence="15" type="ORF">SCD_n01155</name>
</gene>
<evidence type="ECO:0000256" key="12">
    <source>
        <dbReference type="SAM" id="Phobius"/>
    </source>
</evidence>
<dbReference type="PRINTS" id="PR00161">
    <property type="entry name" value="NIHGNASECYTB"/>
</dbReference>
<dbReference type="SUPFAM" id="SSF81342">
    <property type="entry name" value="Transmembrane di-heme cytochromes"/>
    <property type="match status" value="1"/>
</dbReference>
<evidence type="ECO:0000256" key="9">
    <source>
        <dbReference type="ARBA" id="ARBA00022989"/>
    </source>
</evidence>
<dbReference type="GO" id="GO:0005506">
    <property type="term" value="F:iron ion binding"/>
    <property type="evidence" value="ECO:0007669"/>
    <property type="project" value="InterPro"/>
</dbReference>
<dbReference type="GO" id="GO:0005886">
    <property type="term" value="C:plasma membrane"/>
    <property type="evidence" value="ECO:0007669"/>
    <property type="project" value="UniProtKB-SubCell"/>
</dbReference>
<feature type="transmembrane region" description="Helical" evidence="12">
    <location>
        <begin position="158"/>
        <end position="178"/>
    </location>
</feature>
<evidence type="ECO:0000256" key="7">
    <source>
        <dbReference type="ARBA" id="ARBA00022723"/>
    </source>
</evidence>
<reference evidence="14" key="2">
    <citation type="journal article" date="2014" name="Syst. Appl. Microbiol.">
        <title>Complete genomes of freshwater sulfur oxidizers Sulfuricella denitrificans skB26 and Sulfuritalea hydrogenivorans sk43H: genetic insights into the sulfur oxidation pathway of betaproteobacteria.</title>
        <authorList>
            <person name="Watanabe T."/>
            <person name="Kojima H."/>
            <person name="Fukui M."/>
        </authorList>
    </citation>
    <scope>NUCLEOTIDE SEQUENCE</scope>
    <source>
        <strain evidence="14">SkB26</strain>
    </source>
</reference>
<evidence type="ECO:0000313" key="14">
    <source>
        <dbReference type="EMBL" id="BAN34984.1"/>
    </source>
</evidence>
<dbReference type="GO" id="GO:0022904">
    <property type="term" value="P:respiratory electron transport chain"/>
    <property type="evidence" value="ECO:0007669"/>
    <property type="project" value="InterPro"/>
</dbReference>
<evidence type="ECO:0000259" key="13">
    <source>
        <dbReference type="Pfam" id="PF01292"/>
    </source>
</evidence>
<feature type="transmembrane region" description="Helical" evidence="12">
    <location>
        <begin position="52"/>
        <end position="69"/>
    </location>
</feature>
<dbReference type="Proteomes" id="UP000015559">
    <property type="component" value="Chromosome"/>
</dbReference>
<evidence type="ECO:0000256" key="1">
    <source>
        <dbReference type="ARBA" id="ARBA00004651"/>
    </source>
</evidence>
<evidence type="ECO:0000256" key="5">
    <source>
        <dbReference type="ARBA" id="ARBA00022617"/>
    </source>
</evidence>
<dbReference type="InterPro" id="IPR011577">
    <property type="entry name" value="Cyt_b561_bac/Ni-Hgenase"/>
</dbReference>
<dbReference type="STRING" id="1163617.SCD_n01150"/>
<keyword evidence="4" id="KW-1003">Cell membrane</keyword>
<sequence length="200" mass="23278">MTVERIYVFKRFERFWHWGQASLIIFMLITGFEVHGSYHFLGFAKATSLHTIAAWSLIGLWVFAIFWHFTTGEWKQYIPTTDKVVAMIKFYSVGIFTNAPHPFKATTLKKHNPLQRLAYLGVLLFIGPLLWLTGWLYLFFSDWTAWGLDKYISLEWVAFFHTAGAFMMLLFLIAHVYLTTAGHTPTSHIKAMITGWEEVD</sequence>
<evidence type="ECO:0000256" key="8">
    <source>
        <dbReference type="ARBA" id="ARBA00022982"/>
    </source>
</evidence>
<dbReference type="EMBL" id="AP013066">
    <property type="protein sequence ID" value="BAN34989.1"/>
    <property type="molecule type" value="Genomic_DNA"/>
</dbReference>
<dbReference type="KEGG" id="sdr:SCD_n01150"/>
<organism evidence="14 16">
    <name type="scientific">Sulfuricella denitrificans (strain DSM 22764 / NBRC 105220 / skB26)</name>
    <dbReference type="NCBI Taxonomy" id="1163617"/>
    <lineage>
        <taxon>Bacteria</taxon>
        <taxon>Pseudomonadati</taxon>
        <taxon>Pseudomonadota</taxon>
        <taxon>Betaproteobacteria</taxon>
        <taxon>Nitrosomonadales</taxon>
        <taxon>Sulfuricellaceae</taxon>
        <taxon>Sulfuricella</taxon>
    </lineage>
</organism>
<reference evidence="14 16" key="1">
    <citation type="journal article" date="2012" name="Appl. Environ. Microbiol.">
        <title>Draft genome sequence of a psychrotolerant sulfur-oxidizing bacterium, Sulfuricella denitrificans skB26, and proteomic insights into cold adaptation.</title>
        <authorList>
            <person name="Watanabe T."/>
            <person name="Kojima H."/>
            <person name="Fukui M."/>
        </authorList>
    </citation>
    <scope>NUCLEOTIDE SEQUENCE [LARGE SCALE GENOMIC DNA]</scope>
    <source>
        <strain evidence="14">SkB26</strain>
        <strain evidence="16">skB26</strain>
    </source>
</reference>
<dbReference type="InterPro" id="IPR051542">
    <property type="entry name" value="Hydrogenase_cytochrome"/>
</dbReference>
<evidence type="ECO:0000256" key="3">
    <source>
        <dbReference type="ARBA" id="ARBA00022448"/>
    </source>
</evidence>
<dbReference type="KEGG" id="sdr:SCD_n01155"/>
<dbReference type="InterPro" id="IPR000516">
    <property type="entry name" value="Ni-dep_Hydgase_cyt-B"/>
</dbReference>
<dbReference type="HOGENOM" id="CLU_097472_1_0_4"/>
<accession>K6V474</accession>
<dbReference type="eggNOG" id="COG4117">
    <property type="taxonomic scope" value="Bacteria"/>
</dbReference>
<dbReference type="GO" id="GO:0009055">
    <property type="term" value="F:electron transfer activity"/>
    <property type="evidence" value="ECO:0007669"/>
    <property type="project" value="InterPro"/>
</dbReference>
<dbReference type="Gene3D" id="1.20.950.20">
    <property type="entry name" value="Transmembrane di-heme cytochromes, Chain C"/>
    <property type="match status" value="1"/>
</dbReference>
<dbReference type="EMBL" id="AP013066">
    <property type="protein sequence ID" value="BAN34984.1"/>
    <property type="molecule type" value="Genomic_DNA"/>
</dbReference>
<dbReference type="PANTHER" id="PTHR30485:SF1">
    <property type="entry name" value="CYTOCHROME YDHU-RELATED"/>
    <property type="match status" value="1"/>
</dbReference>
<keyword evidence="5" id="KW-0349">Heme</keyword>
<keyword evidence="7" id="KW-0479">Metal-binding</keyword>
<evidence type="ECO:0000256" key="6">
    <source>
        <dbReference type="ARBA" id="ARBA00022692"/>
    </source>
</evidence>
<evidence type="ECO:0000313" key="16">
    <source>
        <dbReference type="Proteomes" id="UP000015559"/>
    </source>
</evidence>
<protein>
    <submittedName>
        <fullName evidence="14">Cytochrome B561</fullName>
    </submittedName>
</protein>
<name>K6V474_SULDS</name>
<dbReference type="OrthoDB" id="197262at2"/>
<evidence type="ECO:0000313" key="15">
    <source>
        <dbReference type="EMBL" id="BAN34989.1"/>
    </source>
</evidence>
<keyword evidence="9 12" id="KW-1133">Transmembrane helix</keyword>
<dbReference type="InterPro" id="IPR016174">
    <property type="entry name" value="Di-haem_cyt_TM"/>
</dbReference>
<proteinExistence type="inferred from homology"/>
<dbReference type="PANTHER" id="PTHR30485">
    <property type="entry name" value="NI/FE-HYDROGENASE 1 B-TYPE CYTOCHROME SUBUNIT"/>
    <property type="match status" value="1"/>
</dbReference>
<dbReference type="Pfam" id="PF01292">
    <property type="entry name" value="Ni_hydr_CYTB"/>
    <property type="match status" value="1"/>
</dbReference>
<evidence type="ECO:0000256" key="2">
    <source>
        <dbReference type="ARBA" id="ARBA00008622"/>
    </source>
</evidence>
<evidence type="ECO:0000256" key="4">
    <source>
        <dbReference type="ARBA" id="ARBA00022475"/>
    </source>
</evidence>
<evidence type="ECO:0000256" key="11">
    <source>
        <dbReference type="ARBA" id="ARBA00023136"/>
    </source>
</evidence>
<keyword evidence="10" id="KW-0408">Iron</keyword>
<comment type="subcellular location">
    <subcellularLocation>
        <location evidence="1">Cell membrane</location>
        <topology evidence="1">Multi-pass membrane protein</topology>
    </subcellularLocation>
</comment>